<dbReference type="Proteomes" id="UP000014074">
    <property type="component" value="Unassembled WGS sequence"/>
</dbReference>
<feature type="transmembrane region" description="Helical" evidence="8">
    <location>
        <begin position="215"/>
        <end position="242"/>
    </location>
</feature>
<protein>
    <submittedName>
        <fullName evidence="10">Putative potassium:hydrogen antiporter protein</fullName>
    </submittedName>
</protein>
<feature type="transmembrane region" description="Helical" evidence="8">
    <location>
        <begin position="52"/>
        <end position="69"/>
    </location>
</feature>
<feature type="transmembrane region" description="Helical" evidence="8">
    <location>
        <begin position="248"/>
        <end position="268"/>
    </location>
</feature>
<feature type="domain" description="Cation/H+ exchanger transmembrane" evidence="9">
    <location>
        <begin position="61"/>
        <end position="452"/>
    </location>
</feature>
<evidence type="ECO:0000313" key="10">
    <source>
        <dbReference type="EMBL" id="EON99853.1"/>
    </source>
</evidence>
<feature type="transmembrane region" description="Helical" evidence="8">
    <location>
        <begin position="114"/>
        <end position="134"/>
    </location>
</feature>
<dbReference type="InterPro" id="IPR006153">
    <property type="entry name" value="Cation/H_exchanger_TM"/>
</dbReference>
<evidence type="ECO:0000256" key="4">
    <source>
        <dbReference type="ARBA" id="ARBA00022989"/>
    </source>
</evidence>
<feature type="transmembrane region" description="Helical" evidence="8">
    <location>
        <begin position="289"/>
        <end position="308"/>
    </location>
</feature>
<dbReference type="GO" id="GO:0016020">
    <property type="term" value="C:membrane"/>
    <property type="evidence" value="ECO:0007669"/>
    <property type="project" value="UniProtKB-SubCell"/>
</dbReference>
<dbReference type="Pfam" id="PF00999">
    <property type="entry name" value="Na_H_Exchanger"/>
    <property type="match status" value="1"/>
</dbReference>
<keyword evidence="2" id="KW-0813">Transport</keyword>
<feature type="transmembrane region" description="Helical" evidence="8">
    <location>
        <begin position="367"/>
        <end position="389"/>
    </location>
</feature>
<dbReference type="PANTHER" id="PTHR32468:SF0">
    <property type="entry name" value="K(+)_H(+) ANTIPORTER 1"/>
    <property type="match status" value="1"/>
</dbReference>
<evidence type="ECO:0000256" key="5">
    <source>
        <dbReference type="ARBA" id="ARBA00023065"/>
    </source>
</evidence>
<organism evidence="10 11">
    <name type="scientific">Phaeoacremonium minimum (strain UCR-PA7)</name>
    <name type="common">Esca disease fungus</name>
    <name type="synonym">Togninia minima</name>
    <dbReference type="NCBI Taxonomy" id="1286976"/>
    <lineage>
        <taxon>Eukaryota</taxon>
        <taxon>Fungi</taxon>
        <taxon>Dikarya</taxon>
        <taxon>Ascomycota</taxon>
        <taxon>Pezizomycotina</taxon>
        <taxon>Sordariomycetes</taxon>
        <taxon>Sordariomycetidae</taxon>
        <taxon>Togniniales</taxon>
        <taxon>Togniniaceae</taxon>
        <taxon>Phaeoacremonium</taxon>
    </lineage>
</organism>
<dbReference type="GO" id="GO:1902600">
    <property type="term" value="P:proton transmembrane transport"/>
    <property type="evidence" value="ECO:0007669"/>
    <property type="project" value="InterPro"/>
</dbReference>
<dbReference type="KEGG" id="tmn:UCRPA7_4640"/>
<evidence type="ECO:0000256" key="6">
    <source>
        <dbReference type="ARBA" id="ARBA00023136"/>
    </source>
</evidence>
<keyword evidence="4 8" id="KW-1133">Transmembrane helix</keyword>
<dbReference type="PANTHER" id="PTHR32468">
    <property type="entry name" value="CATION/H + ANTIPORTER"/>
    <property type="match status" value="1"/>
</dbReference>
<comment type="subcellular location">
    <subcellularLocation>
        <location evidence="1">Membrane</location>
        <topology evidence="1">Multi-pass membrane protein</topology>
    </subcellularLocation>
</comment>
<evidence type="ECO:0000256" key="3">
    <source>
        <dbReference type="ARBA" id="ARBA00022692"/>
    </source>
</evidence>
<feature type="transmembrane region" description="Helical" evidence="8">
    <location>
        <begin position="314"/>
        <end position="333"/>
    </location>
</feature>
<name>R8BKH4_PHAM7</name>
<dbReference type="OrthoDB" id="2687058at2759"/>
<dbReference type="HOGENOM" id="CLU_005126_10_0_1"/>
<dbReference type="AlphaFoldDB" id="R8BKH4"/>
<evidence type="ECO:0000256" key="2">
    <source>
        <dbReference type="ARBA" id="ARBA00022448"/>
    </source>
</evidence>
<dbReference type="GO" id="GO:0015297">
    <property type="term" value="F:antiporter activity"/>
    <property type="evidence" value="ECO:0007669"/>
    <property type="project" value="InterPro"/>
</dbReference>
<dbReference type="eggNOG" id="KOG1650">
    <property type="taxonomic scope" value="Eukaryota"/>
</dbReference>
<feature type="transmembrane region" description="Helical" evidence="8">
    <location>
        <begin position="81"/>
        <end position="102"/>
    </location>
</feature>
<gene>
    <name evidence="10" type="ORF">UCRPA7_4640</name>
</gene>
<dbReference type="RefSeq" id="XP_007915382.1">
    <property type="nucleotide sequence ID" value="XM_007917191.1"/>
</dbReference>
<feature type="transmembrane region" description="Helical" evidence="8">
    <location>
        <begin position="340"/>
        <end position="361"/>
    </location>
</feature>
<dbReference type="EMBL" id="KB933129">
    <property type="protein sequence ID" value="EON99853.1"/>
    <property type="molecule type" value="Genomic_DNA"/>
</dbReference>
<sequence>MATVTATVTDFVVSTVTKAAAAASTTSGNRAAPQAGVLEGASPVAWSKSNPIQLFIVQAVIIIVFCRLLHYPLSLLGQPRVIAEVIGGILLGPSVMMRIPHFQSTIFVTDSMPVLSNVANLGLIIFLFLVALEVDIRLFTHNWRIALSVGLAGMIIPFGLGFAIAWGLYHQFHEEPDTVPISFGVYGLFIGTALAITAFPVLCRILTELKLLGTGVGVTVLAAGIGNDVVGWILLALCVALVNNSSGLAALYALLCVIGWALFLVFLVRPGFMWCLRKTNSIQNGPTQGIVALTMLMVLISAWFTGIIGVHPIFGAFLIGLICPHDGGFAIKLTEKIEDLISVVFLPLYFALSGLSTDLGLLNDGIAWAYVVGVIACAFAGKIIGGTLAARLNKLEWRESFTIGCLMSCKGLVELIVLNIGLNAKILSQKTFTIFVVMALVTTVSTTPLTKWLYPPSYQKKIELWRKGETDKDGNPIHSPASSQRESIEKLNAGQIRRLLVYLRLDSLPSVFTFVALLGGESKPTPQLSADTADHSGTSIEDQPSTPIIQKRPLEVHALRVLELTERTSSVMQVTEGEDYYAQRDPVVNAFRTFSRLNDVAVSGKVAVVPTSSYAEVVTNQAADIASDFVLVPWSEYGSVTEDQSVPFTISANDRYQGKTHLDFIQQTLAKAVCNTGIFVNKGFGGLEMGGRPQLTRSISAMSMRSHRDKAAMPVKNKSHQIFLPFFGGVDDRVALRLVLQLAKNPNVSAIIAHFSLPSDDGYEIAVPQQAAVAGGSHDEHGKSEAADKTLVVEDISASDLALLSTLQSSLPPELVGRVTFMEIPVTSSTVMPQILSKAKEYVGNTPSNAGDIIVVGRKHLRLGDGSIEIGGGSLKNTVGVVGEQVIVSGVKASVLVVQAGGRGLEM</sequence>
<accession>R8BKH4</accession>
<keyword evidence="5" id="KW-0406">Ion transport</keyword>
<keyword evidence="11" id="KW-1185">Reference proteome</keyword>
<reference evidence="11" key="1">
    <citation type="journal article" date="2013" name="Genome Announc.">
        <title>Draft genome sequence of the ascomycete Phaeoacremonium aleophilum strain UCR-PA7, a causal agent of the esca disease complex in grapevines.</title>
        <authorList>
            <person name="Blanco-Ulate B."/>
            <person name="Rolshausen P."/>
            <person name="Cantu D."/>
        </authorList>
    </citation>
    <scope>NUCLEOTIDE SEQUENCE [LARGE SCALE GENOMIC DNA]</scope>
    <source>
        <strain evidence="11">UCR-PA7</strain>
    </source>
</reference>
<feature type="transmembrane region" description="Helical" evidence="8">
    <location>
        <begin position="432"/>
        <end position="454"/>
    </location>
</feature>
<keyword evidence="6 8" id="KW-0472">Membrane</keyword>
<evidence type="ECO:0000256" key="8">
    <source>
        <dbReference type="SAM" id="Phobius"/>
    </source>
</evidence>
<evidence type="ECO:0000256" key="7">
    <source>
        <dbReference type="SAM" id="MobiDB-lite"/>
    </source>
</evidence>
<evidence type="ECO:0000256" key="1">
    <source>
        <dbReference type="ARBA" id="ARBA00004141"/>
    </source>
</evidence>
<feature type="transmembrane region" description="Helical" evidence="8">
    <location>
        <begin position="146"/>
        <end position="169"/>
    </location>
</feature>
<dbReference type="InterPro" id="IPR038770">
    <property type="entry name" value="Na+/solute_symporter_sf"/>
</dbReference>
<feature type="region of interest" description="Disordered" evidence="7">
    <location>
        <begin position="525"/>
        <end position="545"/>
    </location>
</feature>
<feature type="transmembrane region" description="Helical" evidence="8">
    <location>
        <begin position="181"/>
        <end position="203"/>
    </location>
</feature>
<evidence type="ECO:0000259" key="9">
    <source>
        <dbReference type="Pfam" id="PF00999"/>
    </source>
</evidence>
<evidence type="ECO:0000313" key="11">
    <source>
        <dbReference type="Proteomes" id="UP000014074"/>
    </source>
</evidence>
<dbReference type="InterPro" id="IPR050794">
    <property type="entry name" value="CPA2_transporter"/>
</dbReference>
<proteinExistence type="predicted"/>
<dbReference type="Gene3D" id="1.20.1530.20">
    <property type="match status" value="1"/>
</dbReference>
<keyword evidence="3 8" id="KW-0812">Transmembrane</keyword>
<dbReference type="GeneID" id="19325111"/>